<feature type="region of interest" description="Disordered" evidence="1">
    <location>
        <begin position="1"/>
        <end position="31"/>
    </location>
</feature>
<organism evidence="2 3">
    <name type="scientific">Phaeosphaeria nodorum (strain SN15 / ATCC MYA-4574 / FGSC 10173)</name>
    <name type="common">Glume blotch fungus</name>
    <name type="synonym">Parastagonospora nodorum</name>
    <dbReference type="NCBI Taxonomy" id="321614"/>
    <lineage>
        <taxon>Eukaryota</taxon>
        <taxon>Fungi</taxon>
        <taxon>Dikarya</taxon>
        <taxon>Ascomycota</taxon>
        <taxon>Pezizomycotina</taxon>
        <taxon>Dothideomycetes</taxon>
        <taxon>Pleosporomycetidae</taxon>
        <taxon>Pleosporales</taxon>
        <taxon>Pleosporineae</taxon>
        <taxon>Phaeosphaeriaceae</taxon>
        <taxon>Parastagonospora</taxon>
    </lineage>
</organism>
<dbReference type="GeneID" id="5982661"/>
<dbReference type="Proteomes" id="UP000001055">
    <property type="component" value="Unassembled WGS sequence"/>
</dbReference>
<feature type="compositionally biased region" description="Low complexity" evidence="1">
    <location>
        <begin position="183"/>
        <end position="198"/>
    </location>
</feature>
<feature type="compositionally biased region" description="Polar residues" evidence="1">
    <location>
        <begin position="1"/>
        <end position="13"/>
    </location>
</feature>
<dbReference type="HOGENOM" id="CLU_1156758_0_0_1"/>
<dbReference type="InParanoid" id="Q0TXV4"/>
<sequence length="240" mass="26254">MHTSILSRVTTLKSNPPSHSPVTVPSSNRRDTLDSLDLRQATEGQRHPSPHPTIIQSDILDLNSNPVRPNSPHPVLRRTASGRLFHPSNRFIHAVEMMEPVMTEEEEKEELARWARREDVRTGKRRMNAKGKRVVARNGRVAGEVRRLEAISSGSLPLGLRVDFSSDGDEFEGEEMEYECSSEAPVESGGPVGGVVSETLGVGSPEQLLERSGDKVDVCMDPASSEGAATDLGDVWIDLA</sequence>
<gene>
    <name evidence="2" type="ORF">SNOG_15586</name>
</gene>
<dbReference type="RefSeq" id="XP_001805731.1">
    <property type="nucleotide sequence ID" value="XM_001805679.1"/>
</dbReference>
<evidence type="ECO:0000313" key="3">
    <source>
        <dbReference type="Proteomes" id="UP000001055"/>
    </source>
</evidence>
<name>Q0TXV4_PHANO</name>
<evidence type="ECO:0000256" key="1">
    <source>
        <dbReference type="SAM" id="MobiDB-lite"/>
    </source>
</evidence>
<dbReference type="VEuPathDB" id="FungiDB:JI435_155860"/>
<dbReference type="AlphaFoldDB" id="Q0TXV4"/>
<dbReference type="EMBL" id="CH445363">
    <property type="protein sequence ID" value="EAT76961.1"/>
    <property type="molecule type" value="Genomic_DNA"/>
</dbReference>
<evidence type="ECO:0000313" key="2">
    <source>
        <dbReference type="EMBL" id="EAT76961.1"/>
    </source>
</evidence>
<feature type="compositionally biased region" description="Low complexity" evidence="1">
    <location>
        <begin position="14"/>
        <end position="27"/>
    </location>
</feature>
<accession>Q0TXV4</accession>
<feature type="region of interest" description="Disordered" evidence="1">
    <location>
        <begin position="183"/>
        <end position="213"/>
    </location>
</feature>
<dbReference type="KEGG" id="pno:SNOG_15586"/>
<reference evidence="3" key="1">
    <citation type="journal article" date="2007" name="Plant Cell">
        <title>Dothideomycete-plant interactions illuminated by genome sequencing and EST analysis of the wheat pathogen Stagonospora nodorum.</title>
        <authorList>
            <person name="Hane J.K."/>
            <person name="Lowe R.G."/>
            <person name="Solomon P.S."/>
            <person name="Tan K.C."/>
            <person name="Schoch C.L."/>
            <person name="Spatafora J.W."/>
            <person name="Crous P.W."/>
            <person name="Kodira C."/>
            <person name="Birren B.W."/>
            <person name="Galagan J.E."/>
            <person name="Torriani S.F."/>
            <person name="McDonald B.A."/>
            <person name="Oliver R.P."/>
        </authorList>
    </citation>
    <scope>NUCLEOTIDE SEQUENCE [LARGE SCALE GENOMIC DNA]</scope>
    <source>
        <strain evidence="3">SN15 / ATCC MYA-4574 / FGSC 10173</strain>
    </source>
</reference>
<protein>
    <submittedName>
        <fullName evidence="2">Uncharacterized protein</fullName>
    </submittedName>
</protein>
<proteinExistence type="predicted"/>